<evidence type="ECO:0000313" key="2">
    <source>
        <dbReference type="Proteomes" id="UP000297891"/>
    </source>
</evidence>
<accession>A0A2M9Y106</accession>
<evidence type="ECO:0000313" key="1">
    <source>
        <dbReference type="EMBL" id="TGK95149.1"/>
    </source>
</evidence>
<protein>
    <submittedName>
        <fullName evidence="1">Uncharacterized protein</fullName>
    </submittedName>
</protein>
<proteinExistence type="predicted"/>
<comment type="caution">
    <text evidence="1">The sequence shown here is derived from an EMBL/GenBank/DDBJ whole genome shotgun (WGS) entry which is preliminary data.</text>
</comment>
<dbReference type="OrthoDB" id="337328at2"/>
<name>A0A2M9Y106_9LEPT</name>
<dbReference type="Proteomes" id="UP000297891">
    <property type="component" value="Unassembled WGS sequence"/>
</dbReference>
<dbReference type="EMBL" id="RQFP01000001">
    <property type="protein sequence ID" value="TGK95149.1"/>
    <property type="molecule type" value="Genomic_DNA"/>
</dbReference>
<organism evidence="1 2">
    <name type="scientific">Leptospira brenneri</name>
    <dbReference type="NCBI Taxonomy" id="2023182"/>
    <lineage>
        <taxon>Bacteria</taxon>
        <taxon>Pseudomonadati</taxon>
        <taxon>Spirochaetota</taxon>
        <taxon>Spirochaetia</taxon>
        <taxon>Leptospirales</taxon>
        <taxon>Leptospiraceae</taxon>
        <taxon>Leptospira</taxon>
    </lineage>
</organism>
<dbReference type="AlphaFoldDB" id="A0A2M9Y106"/>
<reference evidence="1" key="1">
    <citation type="journal article" date="2019" name="PLoS Negl. Trop. Dis.">
        <title>Revisiting the worldwide diversity of Leptospira species in the environment.</title>
        <authorList>
            <person name="Vincent A.T."/>
            <person name="Schiettekatte O."/>
            <person name="Bourhy P."/>
            <person name="Veyrier F.J."/>
            <person name="Picardeau M."/>
        </authorList>
    </citation>
    <scope>NUCLEOTIDE SEQUENCE [LARGE SCALE GENOMIC DNA]</scope>
    <source>
        <strain evidence="1">201800277</strain>
    </source>
</reference>
<dbReference type="RefSeq" id="WP_100791162.1">
    <property type="nucleotide sequence ID" value="NZ_NPDQ01000005.1"/>
</dbReference>
<sequence length="278" mass="32167">MGNEKIKYKGTEIIENLDQLIQKDYFHFELKGLTKSTRDIVNEVVQGILNRVGANPLTSFHLFSGLMEALLNAVKANTRFVIFQDELLNKLTSQGQTPEEEAEELLDIILETEPLRDAMQRYIVPDKIKKVVQKILTLSDKRRSKKHNLSIDEKDFLVIVREKVKKYDLKISMKIEIRPNSVYIRIRNDSPIMGMDLSRIRKSRERHAELAKQGNSADFFRPDFLDEKESAGFGIAMIDEGFYNLGLDPLECFDIQTSKKTTTVYLNYPLEALQKMEF</sequence>
<gene>
    <name evidence="1" type="ORF">EHQ30_00420</name>
</gene>
<keyword evidence="2" id="KW-1185">Reference proteome</keyword>